<evidence type="ECO:0000313" key="2">
    <source>
        <dbReference type="WBParaSite" id="JU765_v2.g13182.t1"/>
    </source>
</evidence>
<dbReference type="Proteomes" id="UP000887576">
    <property type="component" value="Unplaced"/>
</dbReference>
<protein>
    <submittedName>
        <fullName evidence="2">Uncharacterized protein</fullName>
    </submittedName>
</protein>
<dbReference type="WBParaSite" id="JU765_v2.g13182.t1">
    <property type="protein sequence ID" value="JU765_v2.g13182.t1"/>
    <property type="gene ID" value="JU765_v2.g13182"/>
</dbReference>
<evidence type="ECO:0000313" key="1">
    <source>
        <dbReference type="Proteomes" id="UP000887576"/>
    </source>
</evidence>
<sequence length="257" mass="30046">MDELREKFEACSSCNIMNMPTEYRPYSQDKNIGPLFDNKSISIRKQPYPVLKRFMDLVPGLTAHKLSFTSKAMYMKTAKLRGINVRIDAFEQSPRVFKDGSIFVKLENVPKNLLSHVRIKTIDIEKYDANLEMIQKIFAHVAEKHQTMKIVTDCDGKHLKFLHPGVRKAIVNFCNDDDDVYETLKLLPNVQYAVLNFFCERNFLELQTVKPAFKKWVQTKPTPVISVFLDLYGDWFFFNDNKFYRVLGSDFVYVEDL</sequence>
<proteinExistence type="predicted"/>
<name>A0AC34Q5M5_9BILA</name>
<organism evidence="1 2">
    <name type="scientific">Panagrolaimus sp. JU765</name>
    <dbReference type="NCBI Taxonomy" id="591449"/>
    <lineage>
        <taxon>Eukaryota</taxon>
        <taxon>Metazoa</taxon>
        <taxon>Ecdysozoa</taxon>
        <taxon>Nematoda</taxon>
        <taxon>Chromadorea</taxon>
        <taxon>Rhabditida</taxon>
        <taxon>Tylenchina</taxon>
        <taxon>Panagrolaimomorpha</taxon>
        <taxon>Panagrolaimoidea</taxon>
        <taxon>Panagrolaimidae</taxon>
        <taxon>Panagrolaimus</taxon>
    </lineage>
</organism>
<accession>A0AC34Q5M5</accession>
<reference evidence="2" key="1">
    <citation type="submission" date="2022-11" db="UniProtKB">
        <authorList>
            <consortium name="WormBaseParasite"/>
        </authorList>
    </citation>
    <scope>IDENTIFICATION</scope>
</reference>